<evidence type="ECO:0000313" key="2">
    <source>
        <dbReference type="EMBL" id="GAH38363.1"/>
    </source>
</evidence>
<dbReference type="EMBL" id="BARU01006891">
    <property type="protein sequence ID" value="GAH38363.1"/>
    <property type="molecule type" value="Genomic_DNA"/>
</dbReference>
<feature type="region of interest" description="Disordered" evidence="1">
    <location>
        <begin position="170"/>
        <end position="253"/>
    </location>
</feature>
<comment type="caution">
    <text evidence="2">The sequence shown here is derived from an EMBL/GenBank/DDBJ whole genome shotgun (WGS) entry which is preliminary data.</text>
</comment>
<proteinExistence type="predicted"/>
<sequence>RKAVASTFFRPVELKDTPIEFQVAGVFPRGRRTKDIAGFVVSSKGISRIMREKGGLISTTKSIKTDIALEKYLKTFTPEQRIRIETMIKENLEAGTPEVYMYKPKVEGVSPTITTSSLSLFTTGITITKPSPVPSGIEIEVSPTISPIVSPKISPRISPYISPVISPSPLLSPSPSPYLRPSPRPSPYLRPSPKPSPYLRPSPRPSPKLSPYLKPSPRPSPYLRPSPRLSPKLSPYLSPLPTPSPTPITTVGKPLKKVTEKRLMKKLKKVLGYQLYVKRFGEFKAIDGVRPKGRAIQAGERITRETLARTFRVTPTKQYVKAPEIPFVPSPKVFRRYKVRRGVKVPLQQEWIQRAKFSLGTRGEVLEIKAARRKSKSKIKLKGGFIR</sequence>
<feature type="compositionally biased region" description="Pro residues" evidence="1">
    <location>
        <begin position="170"/>
        <end position="224"/>
    </location>
</feature>
<dbReference type="AlphaFoldDB" id="X1GZA5"/>
<name>X1GZA5_9ZZZZ</name>
<organism evidence="2">
    <name type="scientific">marine sediment metagenome</name>
    <dbReference type="NCBI Taxonomy" id="412755"/>
    <lineage>
        <taxon>unclassified sequences</taxon>
        <taxon>metagenomes</taxon>
        <taxon>ecological metagenomes</taxon>
    </lineage>
</organism>
<evidence type="ECO:0000256" key="1">
    <source>
        <dbReference type="SAM" id="MobiDB-lite"/>
    </source>
</evidence>
<gene>
    <name evidence="2" type="ORF">S03H2_13583</name>
</gene>
<accession>X1GZA5</accession>
<feature type="compositionally biased region" description="Low complexity" evidence="1">
    <location>
        <begin position="225"/>
        <end position="237"/>
    </location>
</feature>
<feature type="non-terminal residue" evidence="2">
    <location>
        <position position="1"/>
    </location>
</feature>
<protein>
    <submittedName>
        <fullName evidence="2">Uncharacterized protein</fullName>
    </submittedName>
</protein>
<reference evidence="2" key="1">
    <citation type="journal article" date="2014" name="Front. Microbiol.">
        <title>High frequency of phylogenetically diverse reductive dehalogenase-homologous genes in deep subseafloor sedimentary metagenomes.</title>
        <authorList>
            <person name="Kawai M."/>
            <person name="Futagami T."/>
            <person name="Toyoda A."/>
            <person name="Takaki Y."/>
            <person name="Nishi S."/>
            <person name="Hori S."/>
            <person name="Arai W."/>
            <person name="Tsubouchi T."/>
            <person name="Morono Y."/>
            <person name="Uchiyama I."/>
            <person name="Ito T."/>
            <person name="Fujiyama A."/>
            <person name="Inagaki F."/>
            <person name="Takami H."/>
        </authorList>
    </citation>
    <scope>NUCLEOTIDE SEQUENCE</scope>
    <source>
        <strain evidence="2">Expedition CK06-06</strain>
    </source>
</reference>